<dbReference type="AlphaFoldDB" id="A0A4P7QHR5"/>
<evidence type="ECO:0000313" key="2">
    <source>
        <dbReference type="EMBL" id="QCB29262.1"/>
    </source>
</evidence>
<accession>A0A4P7QHR5</accession>
<dbReference type="InterPro" id="IPR001763">
    <property type="entry name" value="Rhodanese-like_dom"/>
</dbReference>
<dbReference type="PANTHER" id="PTHR43031">
    <property type="entry name" value="FAD-DEPENDENT OXIDOREDUCTASE"/>
    <property type="match status" value="1"/>
</dbReference>
<keyword evidence="2" id="KW-0808">Transferase</keyword>
<proteinExistence type="predicted"/>
<dbReference type="OrthoDB" id="9800872at2"/>
<dbReference type="Proteomes" id="UP000296352">
    <property type="component" value="Chromosome"/>
</dbReference>
<protein>
    <submittedName>
        <fullName evidence="2">Thiosulfate sulfurtransferase GlpE</fullName>
        <ecNumber evidence="2">2.8.1.1</ecNumber>
    </submittedName>
</protein>
<reference evidence="2 3" key="1">
    <citation type="submission" date="2019-04" db="EMBL/GenBank/DDBJ databases">
        <title>Corynebacterium endometrii sp. nov., isolated from the uterus of a cow with endometritis.</title>
        <authorList>
            <person name="Ballas P."/>
            <person name="Ruckert C."/>
            <person name="Wagener K."/>
            <person name="Drillich M."/>
            <person name="Kaempfer P."/>
            <person name="Busse H.-J."/>
            <person name="Ehling-Schulz M."/>
        </authorList>
    </citation>
    <scope>NUCLEOTIDE SEQUENCE [LARGE SCALE GENOMIC DNA]</scope>
    <source>
        <strain evidence="2 3">LMM-1653</strain>
    </source>
</reference>
<gene>
    <name evidence="2" type="primary">glpE</name>
    <name evidence="2" type="ORF">CENDO_10040</name>
</gene>
<dbReference type="GO" id="GO:0004792">
    <property type="term" value="F:thiosulfate-cyanide sulfurtransferase activity"/>
    <property type="evidence" value="ECO:0007669"/>
    <property type="project" value="UniProtKB-EC"/>
</dbReference>
<dbReference type="SMART" id="SM00450">
    <property type="entry name" value="RHOD"/>
    <property type="match status" value="1"/>
</dbReference>
<evidence type="ECO:0000313" key="3">
    <source>
        <dbReference type="Proteomes" id="UP000296352"/>
    </source>
</evidence>
<dbReference type="KEGG" id="cee:CENDO_10040"/>
<dbReference type="PROSITE" id="PS50206">
    <property type="entry name" value="RHODANESE_3"/>
    <property type="match status" value="1"/>
</dbReference>
<dbReference type="EMBL" id="CP039247">
    <property type="protein sequence ID" value="QCB29262.1"/>
    <property type="molecule type" value="Genomic_DNA"/>
</dbReference>
<dbReference type="CDD" id="cd00158">
    <property type="entry name" value="RHOD"/>
    <property type="match status" value="1"/>
</dbReference>
<sequence>MKEVAVNAVPEGAQLVDVREDFEYAEDHAAGTVHIPMQEIPARADELDGTKEIYVICKGGGRSAQVCQYLEQSRGWDVINVEGGTDAWRAAGLPMER</sequence>
<dbReference type="RefSeq" id="WP_136141867.1">
    <property type="nucleotide sequence ID" value="NZ_CP039247.1"/>
</dbReference>
<dbReference type="Gene3D" id="3.40.250.10">
    <property type="entry name" value="Rhodanese-like domain"/>
    <property type="match status" value="1"/>
</dbReference>
<keyword evidence="3" id="KW-1185">Reference proteome</keyword>
<dbReference type="SUPFAM" id="SSF52821">
    <property type="entry name" value="Rhodanese/Cell cycle control phosphatase"/>
    <property type="match status" value="1"/>
</dbReference>
<dbReference type="InterPro" id="IPR050229">
    <property type="entry name" value="GlpE_sulfurtransferase"/>
</dbReference>
<feature type="domain" description="Rhodanese" evidence="1">
    <location>
        <begin position="9"/>
        <end position="97"/>
    </location>
</feature>
<dbReference type="EC" id="2.8.1.1" evidence="2"/>
<name>A0A4P7QHR5_9CORY</name>
<organism evidence="2 3">
    <name type="scientific">Corynebacterium endometrii</name>
    <dbReference type="NCBI Taxonomy" id="2488819"/>
    <lineage>
        <taxon>Bacteria</taxon>
        <taxon>Bacillati</taxon>
        <taxon>Actinomycetota</taxon>
        <taxon>Actinomycetes</taxon>
        <taxon>Mycobacteriales</taxon>
        <taxon>Corynebacteriaceae</taxon>
        <taxon>Corynebacterium</taxon>
    </lineage>
</organism>
<evidence type="ECO:0000259" key="1">
    <source>
        <dbReference type="PROSITE" id="PS50206"/>
    </source>
</evidence>
<dbReference type="PANTHER" id="PTHR43031:SF17">
    <property type="entry name" value="SULFURTRANSFERASE YTWF-RELATED"/>
    <property type="match status" value="1"/>
</dbReference>
<dbReference type="Pfam" id="PF00581">
    <property type="entry name" value="Rhodanese"/>
    <property type="match status" value="1"/>
</dbReference>
<dbReference type="InterPro" id="IPR036873">
    <property type="entry name" value="Rhodanese-like_dom_sf"/>
</dbReference>